<protein>
    <recommendedName>
        <fullName evidence="1">Transposase IS116/IS110/IS902 C-terminal domain-containing protein</fullName>
    </recommendedName>
</protein>
<evidence type="ECO:0000259" key="1">
    <source>
        <dbReference type="Pfam" id="PF02371"/>
    </source>
</evidence>
<sequence>MGGVGEILSPQLITEIGDIQRFAPKQFLVAFSGVDAPLYQSGKFEAKNRRISKRGSGNLRKTLFQVMTCLLSNFLHEDPVYQFLECKCKEGKHYYVHMVAGCNKFLLYRFLFGMS</sequence>
<comment type="caution">
    <text evidence="2">The sequence shown here is derived from an EMBL/GenBank/DDBJ whole genome shotgun (WGS) entry which is preliminary data.</text>
</comment>
<dbReference type="PANTHER" id="PTHR33055">
    <property type="entry name" value="TRANSPOSASE FOR INSERTION SEQUENCE ELEMENT IS1111A"/>
    <property type="match status" value="1"/>
</dbReference>
<feature type="domain" description="Transposase IS116/IS110/IS902 C-terminal" evidence="1">
    <location>
        <begin position="2"/>
        <end position="71"/>
    </location>
</feature>
<proteinExistence type="predicted"/>
<reference evidence="2 3" key="1">
    <citation type="submission" date="2013-06" db="EMBL/GenBank/DDBJ databases">
        <authorList>
            <person name="Weinstock G."/>
            <person name="Sodergren E."/>
            <person name="Lobos E.A."/>
            <person name="Fulton L."/>
            <person name="Fulton R."/>
            <person name="Courtney L."/>
            <person name="Fronick C."/>
            <person name="O'Laughlin M."/>
            <person name="Godfrey J."/>
            <person name="Wilson R.M."/>
            <person name="Miner T."/>
            <person name="Farmer C."/>
            <person name="Delehaunty K."/>
            <person name="Cordes M."/>
            <person name="Minx P."/>
            <person name="Tomlinson C."/>
            <person name="Chen J."/>
            <person name="Wollam A."/>
            <person name="Pepin K.H."/>
            <person name="Bhonagiri V."/>
            <person name="Zhang X."/>
            <person name="Warren W."/>
            <person name="Mitreva M."/>
            <person name="Mardis E.R."/>
            <person name="Wilson R.K."/>
        </authorList>
    </citation>
    <scope>NUCLEOTIDE SEQUENCE [LARGE SCALE GENOMIC DNA]</scope>
    <source>
        <strain evidence="2 3">RP2S-4</strain>
    </source>
</reference>
<dbReference type="AlphaFoldDB" id="A0ABC9TPK5"/>
<dbReference type="Pfam" id="PF02371">
    <property type="entry name" value="Transposase_20"/>
    <property type="match status" value="1"/>
</dbReference>
<dbReference type="InterPro" id="IPR047650">
    <property type="entry name" value="Transpos_IS110"/>
</dbReference>
<dbReference type="PANTHER" id="PTHR33055:SF13">
    <property type="entry name" value="TRANSPOSASE"/>
    <property type="match status" value="1"/>
</dbReference>
<organism evidence="2 3">
    <name type="scientific">Enterococcus faecalis RP2S-4</name>
    <dbReference type="NCBI Taxonomy" id="1244145"/>
    <lineage>
        <taxon>Bacteria</taxon>
        <taxon>Bacillati</taxon>
        <taxon>Bacillota</taxon>
        <taxon>Bacilli</taxon>
        <taxon>Lactobacillales</taxon>
        <taxon>Enterococcaceae</taxon>
        <taxon>Enterococcus</taxon>
    </lineage>
</organism>
<gene>
    <name evidence="2" type="ORF">D358_00246</name>
</gene>
<dbReference type="RefSeq" id="WP_016626953.1">
    <property type="nucleotide sequence ID" value="NZ_KE351798.1"/>
</dbReference>
<evidence type="ECO:0000313" key="3">
    <source>
        <dbReference type="Proteomes" id="UP000015750"/>
    </source>
</evidence>
<name>A0ABC9TPK5_ENTFL</name>
<dbReference type="EMBL" id="ATIR01000009">
    <property type="protein sequence ID" value="EPI11647.1"/>
    <property type="molecule type" value="Genomic_DNA"/>
</dbReference>
<dbReference type="InterPro" id="IPR003346">
    <property type="entry name" value="Transposase_20"/>
</dbReference>
<evidence type="ECO:0000313" key="2">
    <source>
        <dbReference type="EMBL" id="EPI11647.1"/>
    </source>
</evidence>
<accession>A0ABC9TPK5</accession>
<dbReference type="Proteomes" id="UP000015750">
    <property type="component" value="Unassembled WGS sequence"/>
</dbReference>